<gene>
    <name evidence="8" type="ORF">ACFO9K_13900</name>
</gene>
<dbReference type="InterPro" id="IPR010920">
    <property type="entry name" value="LSM_dom_sf"/>
</dbReference>
<dbReference type="PANTHER" id="PTHR30221:SF1">
    <property type="entry name" value="SMALL-CONDUCTANCE MECHANOSENSITIVE CHANNEL"/>
    <property type="match status" value="1"/>
</dbReference>
<evidence type="ECO:0000256" key="2">
    <source>
        <dbReference type="ARBA" id="ARBA00022692"/>
    </source>
</evidence>
<evidence type="ECO:0000256" key="4">
    <source>
        <dbReference type="ARBA" id="ARBA00023136"/>
    </source>
</evidence>
<dbReference type="Gene3D" id="1.10.287.1260">
    <property type="match status" value="1"/>
</dbReference>
<keyword evidence="9" id="KW-1185">Reference proteome</keyword>
<dbReference type="Pfam" id="PF00924">
    <property type="entry name" value="MS_channel_2nd"/>
    <property type="match status" value="1"/>
</dbReference>
<comment type="caution">
    <text evidence="8">The sequence shown here is derived from an EMBL/GenBank/DDBJ whole genome shotgun (WGS) entry which is preliminary data.</text>
</comment>
<feature type="transmembrane region" description="Helical" evidence="6">
    <location>
        <begin position="53"/>
        <end position="77"/>
    </location>
</feature>
<dbReference type="GeneID" id="73043934"/>
<dbReference type="PANTHER" id="PTHR30221">
    <property type="entry name" value="SMALL-CONDUCTANCE MECHANOSENSITIVE CHANNEL"/>
    <property type="match status" value="1"/>
</dbReference>
<name>A0ABD5Q557_9EURY</name>
<dbReference type="InterPro" id="IPR006685">
    <property type="entry name" value="MscS_channel_2nd"/>
</dbReference>
<dbReference type="EMBL" id="JBHSHT010000002">
    <property type="protein sequence ID" value="MFC4825351.1"/>
    <property type="molecule type" value="Genomic_DNA"/>
</dbReference>
<dbReference type="GO" id="GO:0016020">
    <property type="term" value="C:membrane"/>
    <property type="evidence" value="ECO:0007669"/>
    <property type="project" value="UniProtKB-SubCell"/>
</dbReference>
<dbReference type="RefSeq" id="WP_379793583.1">
    <property type="nucleotide sequence ID" value="NZ_CP100400.1"/>
</dbReference>
<reference evidence="8 9" key="1">
    <citation type="journal article" date="2019" name="Int. J. Syst. Evol. Microbiol.">
        <title>The Global Catalogue of Microorganisms (GCM) 10K type strain sequencing project: providing services to taxonomists for standard genome sequencing and annotation.</title>
        <authorList>
            <consortium name="The Broad Institute Genomics Platform"/>
            <consortium name="The Broad Institute Genome Sequencing Center for Infectious Disease"/>
            <person name="Wu L."/>
            <person name="Ma J."/>
        </authorList>
    </citation>
    <scope>NUCLEOTIDE SEQUENCE [LARGE SCALE GENOMIC DNA]</scope>
    <source>
        <strain evidence="8 9">XZYJ18</strain>
    </source>
</reference>
<sequence>MVTEALAELRAGFVDAVPKFVTALLFVVAAYTAIRIALSFVGSAFGRIYADDLIADLFTTIVGIFLWFGAALALLKILGMGEVAASLGTATGFVALGVSYALSDMIADTVSGVYLLRDADFNPGDRIETAGVTGVVREIDLRKTRIAVEDDVVVLGNRAVEKQWRRKADPASDPADGSVRSDVSGPADESAN</sequence>
<evidence type="ECO:0000256" key="5">
    <source>
        <dbReference type="SAM" id="MobiDB-lite"/>
    </source>
</evidence>
<organism evidence="8 9">
    <name type="scientific">Halorussus aquaticus</name>
    <dbReference type="NCBI Taxonomy" id="2953748"/>
    <lineage>
        <taxon>Archaea</taxon>
        <taxon>Methanobacteriati</taxon>
        <taxon>Methanobacteriota</taxon>
        <taxon>Stenosarchaea group</taxon>
        <taxon>Halobacteria</taxon>
        <taxon>Halobacteriales</taxon>
        <taxon>Haladaptataceae</taxon>
        <taxon>Halorussus</taxon>
    </lineage>
</organism>
<evidence type="ECO:0000313" key="8">
    <source>
        <dbReference type="EMBL" id="MFC4825351.1"/>
    </source>
</evidence>
<proteinExistence type="predicted"/>
<evidence type="ECO:0000259" key="7">
    <source>
        <dbReference type="Pfam" id="PF00924"/>
    </source>
</evidence>
<dbReference type="AlphaFoldDB" id="A0ABD5Q557"/>
<feature type="transmembrane region" description="Helical" evidence="6">
    <location>
        <begin position="83"/>
        <end position="102"/>
    </location>
</feature>
<evidence type="ECO:0000256" key="6">
    <source>
        <dbReference type="SAM" id="Phobius"/>
    </source>
</evidence>
<evidence type="ECO:0000256" key="3">
    <source>
        <dbReference type="ARBA" id="ARBA00022989"/>
    </source>
</evidence>
<dbReference type="InterPro" id="IPR023408">
    <property type="entry name" value="MscS_beta-dom_sf"/>
</dbReference>
<keyword evidence="4 6" id="KW-0472">Membrane</keyword>
<feature type="domain" description="Mechanosensitive ion channel MscS" evidence="7">
    <location>
        <begin position="104"/>
        <end position="151"/>
    </location>
</feature>
<feature type="region of interest" description="Disordered" evidence="5">
    <location>
        <begin position="163"/>
        <end position="192"/>
    </location>
</feature>
<protein>
    <submittedName>
        <fullName evidence="8">Mechanosensitive ion channel family protein</fullName>
    </submittedName>
</protein>
<comment type="subcellular location">
    <subcellularLocation>
        <location evidence="1">Membrane</location>
    </subcellularLocation>
</comment>
<evidence type="ECO:0000313" key="9">
    <source>
        <dbReference type="Proteomes" id="UP001595945"/>
    </source>
</evidence>
<dbReference type="Gene3D" id="2.30.30.60">
    <property type="match status" value="1"/>
</dbReference>
<feature type="transmembrane region" description="Helical" evidence="6">
    <location>
        <begin position="20"/>
        <end position="41"/>
    </location>
</feature>
<evidence type="ECO:0000256" key="1">
    <source>
        <dbReference type="ARBA" id="ARBA00004370"/>
    </source>
</evidence>
<keyword evidence="2 6" id="KW-0812">Transmembrane</keyword>
<dbReference type="Proteomes" id="UP001595945">
    <property type="component" value="Unassembled WGS sequence"/>
</dbReference>
<accession>A0ABD5Q557</accession>
<dbReference type="InterPro" id="IPR045275">
    <property type="entry name" value="MscS_archaea/bacteria_type"/>
</dbReference>
<keyword evidence="3 6" id="KW-1133">Transmembrane helix</keyword>
<dbReference type="SUPFAM" id="SSF50182">
    <property type="entry name" value="Sm-like ribonucleoproteins"/>
    <property type="match status" value="1"/>
</dbReference>